<gene>
    <name evidence="9" type="ORF">HA51_02050</name>
</gene>
<dbReference type="PANTHER" id="PTHR34501">
    <property type="entry name" value="PROTEIN YDDL-RELATED"/>
    <property type="match status" value="1"/>
</dbReference>
<evidence type="ECO:0000256" key="1">
    <source>
        <dbReference type="ARBA" id="ARBA00004571"/>
    </source>
</evidence>
<dbReference type="InterPro" id="IPR001897">
    <property type="entry name" value="Porin_gammaproteobac"/>
</dbReference>
<dbReference type="GO" id="GO:0015288">
    <property type="term" value="F:porin activity"/>
    <property type="evidence" value="ECO:0007669"/>
    <property type="project" value="InterPro"/>
</dbReference>
<dbReference type="PANTHER" id="PTHR34501:SF8">
    <property type="entry name" value="OUTER MEMBRANE PORIN N-RELATED"/>
    <property type="match status" value="1"/>
</dbReference>
<evidence type="ECO:0000256" key="2">
    <source>
        <dbReference type="ARBA" id="ARBA00007539"/>
    </source>
</evidence>
<dbReference type="Gene3D" id="2.40.160.10">
    <property type="entry name" value="Porin"/>
    <property type="match status" value="1"/>
</dbReference>
<evidence type="ECO:0000256" key="8">
    <source>
        <dbReference type="SAM" id="SignalP"/>
    </source>
</evidence>
<evidence type="ECO:0000313" key="10">
    <source>
        <dbReference type="Proteomes" id="UP000193558"/>
    </source>
</evidence>
<evidence type="ECO:0000256" key="6">
    <source>
        <dbReference type="ARBA" id="ARBA00023136"/>
    </source>
</evidence>
<dbReference type="CDD" id="cd00342">
    <property type="entry name" value="gram_neg_porins"/>
    <property type="match status" value="1"/>
</dbReference>
<dbReference type="InterPro" id="IPR033900">
    <property type="entry name" value="Gram_neg_porin_domain"/>
</dbReference>
<dbReference type="EMBL" id="MLFR01000001">
    <property type="protein sequence ID" value="ORM71870.1"/>
    <property type="molecule type" value="Genomic_DNA"/>
</dbReference>
<dbReference type="OrthoDB" id="7055111at2"/>
<evidence type="ECO:0000256" key="3">
    <source>
        <dbReference type="ARBA" id="ARBA00022452"/>
    </source>
</evidence>
<keyword evidence="6" id="KW-0472">Membrane</keyword>
<dbReference type="InterPro" id="IPR050298">
    <property type="entry name" value="Gram-neg_bact_OMP"/>
</dbReference>
<dbReference type="AlphaFoldDB" id="A0A1X1D5L4"/>
<evidence type="ECO:0000256" key="7">
    <source>
        <dbReference type="ARBA" id="ARBA00023237"/>
    </source>
</evidence>
<feature type="signal peptide" evidence="8">
    <location>
        <begin position="1"/>
        <end position="20"/>
    </location>
</feature>
<dbReference type="Proteomes" id="UP000193558">
    <property type="component" value="Unassembled WGS sequence"/>
</dbReference>
<dbReference type="InterPro" id="IPR001702">
    <property type="entry name" value="Porin_Gram-ve"/>
</dbReference>
<dbReference type="GO" id="GO:0009279">
    <property type="term" value="C:cell outer membrane"/>
    <property type="evidence" value="ECO:0007669"/>
    <property type="project" value="UniProtKB-SubCell"/>
</dbReference>
<organism evidence="9 10">
    <name type="scientific">Pantoea rwandensis</name>
    <dbReference type="NCBI Taxonomy" id="1076550"/>
    <lineage>
        <taxon>Bacteria</taxon>
        <taxon>Pseudomonadati</taxon>
        <taxon>Pseudomonadota</taxon>
        <taxon>Gammaproteobacteria</taxon>
        <taxon>Enterobacterales</taxon>
        <taxon>Erwiniaceae</taxon>
        <taxon>Pantoea</taxon>
    </lineage>
</organism>
<comment type="similarity">
    <text evidence="2">Belongs to the Gram-negative porin family.</text>
</comment>
<dbReference type="InterPro" id="IPR023614">
    <property type="entry name" value="Porin_dom_sf"/>
</dbReference>
<name>A0A1X1D5L4_9GAMM</name>
<keyword evidence="3" id="KW-1134">Transmembrane beta strand</keyword>
<dbReference type="GO" id="GO:0034220">
    <property type="term" value="P:monoatomic ion transmembrane transport"/>
    <property type="evidence" value="ECO:0007669"/>
    <property type="project" value="InterPro"/>
</dbReference>
<dbReference type="SUPFAM" id="SSF56935">
    <property type="entry name" value="Porins"/>
    <property type="match status" value="1"/>
</dbReference>
<evidence type="ECO:0000256" key="4">
    <source>
        <dbReference type="ARBA" id="ARBA00022692"/>
    </source>
</evidence>
<reference evidence="9 10" key="1">
    <citation type="journal article" date="2017" name="Antonie Van Leeuwenhoek">
        <title>Phylogenomic resolution of the bacterial genus Pantoea and its relationship with Erwinia and Tatumella.</title>
        <authorList>
            <person name="Palmer M."/>
            <person name="Steenkamp E.T."/>
            <person name="Coetzee M.P."/>
            <person name="Chan W.Y."/>
            <person name="van Zyl E."/>
            <person name="De Maayer P."/>
            <person name="Coutinho T.A."/>
            <person name="Blom J."/>
            <person name="Smits T.H."/>
            <person name="Duffy B."/>
            <person name="Venter S.N."/>
        </authorList>
    </citation>
    <scope>NUCLEOTIDE SEQUENCE [LARGE SCALE GENOMIC DNA]</scope>
    <source>
        <strain evidence="9 10">LMG 26275</strain>
    </source>
</reference>
<protein>
    <submittedName>
        <fullName evidence="9">Porin OmpC</fullName>
    </submittedName>
</protein>
<dbReference type="PRINTS" id="PR00182">
    <property type="entry name" value="ECOLNEIPORIN"/>
</dbReference>
<evidence type="ECO:0000256" key="5">
    <source>
        <dbReference type="ARBA" id="ARBA00022729"/>
    </source>
</evidence>
<proteinExistence type="inferred from homology"/>
<dbReference type="RefSeq" id="WP_084931626.1">
    <property type="nucleotide sequence ID" value="NZ_MLFR01000001.1"/>
</dbReference>
<dbReference type="PRINTS" id="PR00183">
    <property type="entry name" value="ECOLIPORIN"/>
</dbReference>
<sequence>MKAKILVLAIAANCAMSAQAAEIYNHDGNKLDVYGQAVARHYFSDNKSVDGDNTYIRFGFKGETQINDSLVGYGQWEYNVQANNSEGSDAQNGNKTRLGFAGLKWGQWGSIDYGRNYGVIYDVAAITDTPVIFDDETFSASDNFLTGRGNGMLTYRNKGFFGQVDGLNFALQYQGANSDSTNNGSLRPTNRANGDGYGISASYDVGYDISLLAAYASSKRTTAQNRMQLGEGDKADIWATGAKFDDGHVYLAATYAEAHNLTPVRSFGYANKTSNIELVAKYLFDSGFAPEVGYFRSKAKNLQVTGDQDLLNYWDFSLAYYFNKNMSVYADYKLNRIDSDNNLGIASDDQLGLGLTYQF</sequence>
<keyword evidence="5 8" id="KW-0732">Signal</keyword>
<evidence type="ECO:0000313" key="9">
    <source>
        <dbReference type="EMBL" id="ORM71870.1"/>
    </source>
</evidence>
<keyword evidence="7" id="KW-0998">Cell outer membrane</keyword>
<dbReference type="Pfam" id="PF00267">
    <property type="entry name" value="Porin_1"/>
    <property type="match status" value="1"/>
</dbReference>
<feature type="chain" id="PRO_5012868773" evidence="8">
    <location>
        <begin position="21"/>
        <end position="359"/>
    </location>
</feature>
<comment type="subcellular location">
    <subcellularLocation>
        <location evidence="1">Cell outer membrane</location>
        <topology evidence="1">Multi-pass membrane protein</topology>
    </subcellularLocation>
</comment>
<comment type="caution">
    <text evidence="9">The sequence shown here is derived from an EMBL/GenBank/DDBJ whole genome shotgun (WGS) entry which is preliminary data.</text>
</comment>
<keyword evidence="4" id="KW-0812">Transmembrane</keyword>
<accession>A0A1X1D5L4</accession>